<evidence type="ECO:0000313" key="5">
    <source>
        <dbReference type="Proteomes" id="UP000785679"/>
    </source>
</evidence>
<sequence>MKHLTALALVALGLKSAHAAHGVDFSTSLSVDTLACLHNNGMEFAIPRAWCSFGGMDWNGPSNVNNARAAGIPYVDIYMFPCKGKSAADQVNTLINNMGGSNYGMIWLDIESNPSDNCEWSGDINSNCAFLDELVRTVRGRGKVPGIYSSRHMWTEIFGSPDNCAWFSDVPLWYAHYDGEDNYNDWVSFGGWGRPAMKQYQGTSYLCGAGVDYSFW</sequence>
<dbReference type="PROSITE" id="PS51904">
    <property type="entry name" value="GLYCOSYL_HYDROL_F25_2"/>
    <property type="match status" value="1"/>
</dbReference>
<dbReference type="Gene3D" id="3.20.20.80">
    <property type="entry name" value="Glycosidases"/>
    <property type="match status" value="1"/>
</dbReference>
<organism evidence="4 5">
    <name type="scientific">Halteria grandinella</name>
    <dbReference type="NCBI Taxonomy" id="5974"/>
    <lineage>
        <taxon>Eukaryota</taxon>
        <taxon>Sar</taxon>
        <taxon>Alveolata</taxon>
        <taxon>Ciliophora</taxon>
        <taxon>Intramacronucleata</taxon>
        <taxon>Spirotrichea</taxon>
        <taxon>Stichotrichia</taxon>
        <taxon>Sporadotrichida</taxon>
        <taxon>Halteriidae</taxon>
        <taxon>Halteria</taxon>
    </lineage>
</organism>
<evidence type="ECO:0008006" key="6">
    <source>
        <dbReference type="Google" id="ProtNLM"/>
    </source>
</evidence>
<dbReference type="AlphaFoldDB" id="A0A8J8SYW1"/>
<dbReference type="OrthoDB" id="2251794at2759"/>
<dbReference type="InterPro" id="IPR002053">
    <property type="entry name" value="Glyco_hydro_25"/>
</dbReference>
<dbReference type="SUPFAM" id="SSF51445">
    <property type="entry name" value="(Trans)glycosidases"/>
    <property type="match status" value="1"/>
</dbReference>
<feature type="signal peptide" evidence="3">
    <location>
        <begin position="1"/>
        <end position="19"/>
    </location>
</feature>
<dbReference type="GO" id="GO:0003796">
    <property type="term" value="F:lysozyme activity"/>
    <property type="evidence" value="ECO:0007669"/>
    <property type="project" value="InterPro"/>
</dbReference>
<gene>
    <name evidence="4" type="ORF">FGO68_gene12263</name>
</gene>
<dbReference type="InterPro" id="IPR051595">
    <property type="entry name" value="GH25_Enzymes"/>
</dbReference>
<dbReference type="InterPro" id="IPR017853">
    <property type="entry name" value="GH"/>
</dbReference>
<evidence type="ECO:0000256" key="3">
    <source>
        <dbReference type="SAM" id="SignalP"/>
    </source>
</evidence>
<dbReference type="PANTHER" id="PTHR23208:SF36">
    <property type="entry name" value="LYSOZYME-RELATED"/>
    <property type="match status" value="1"/>
</dbReference>
<keyword evidence="5" id="KW-1185">Reference proteome</keyword>
<reference evidence="4" key="1">
    <citation type="submission" date="2019-06" db="EMBL/GenBank/DDBJ databases">
        <authorList>
            <person name="Zheng W."/>
        </authorList>
    </citation>
    <scope>NUCLEOTIDE SEQUENCE</scope>
    <source>
        <strain evidence="4">QDHG01</strain>
    </source>
</reference>
<name>A0A8J8SYW1_HALGN</name>
<dbReference type="PANTHER" id="PTHR23208">
    <property type="entry name" value="LYSOZYME PROTEIN"/>
    <property type="match status" value="1"/>
</dbReference>
<keyword evidence="2 3" id="KW-0732">Signal</keyword>
<comment type="similarity">
    <text evidence="1">Belongs to the glycosyl hydrolase 25 family.</text>
</comment>
<dbReference type="Proteomes" id="UP000785679">
    <property type="component" value="Unassembled WGS sequence"/>
</dbReference>
<protein>
    <recommendedName>
        <fullName evidence="6">Lysozyme</fullName>
    </recommendedName>
</protein>
<accession>A0A8J8SYW1</accession>
<proteinExistence type="inferred from homology"/>
<evidence type="ECO:0000256" key="1">
    <source>
        <dbReference type="ARBA" id="ARBA00010646"/>
    </source>
</evidence>
<dbReference type="GO" id="GO:0007165">
    <property type="term" value="P:signal transduction"/>
    <property type="evidence" value="ECO:0007669"/>
    <property type="project" value="TreeGrafter"/>
</dbReference>
<comment type="caution">
    <text evidence="4">The sequence shown here is derived from an EMBL/GenBank/DDBJ whole genome shotgun (WGS) entry which is preliminary data.</text>
</comment>
<dbReference type="CDD" id="cd06416">
    <property type="entry name" value="GH25_Lys1-like"/>
    <property type="match status" value="1"/>
</dbReference>
<feature type="chain" id="PRO_5035288145" description="Lysozyme" evidence="3">
    <location>
        <begin position="20"/>
        <end position="216"/>
    </location>
</feature>
<evidence type="ECO:0000256" key="2">
    <source>
        <dbReference type="ARBA" id="ARBA00022729"/>
    </source>
</evidence>
<dbReference type="GO" id="GO:0016998">
    <property type="term" value="P:cell wall macromolecule catabolic process"/>
    <property type="evidence" value="ECO:0007669"/>
    <property type="project" value="InterPro"/>
</dbReference>
<evidence type="ECO:0000313" key="4">
    <source>
        <dbReference type="EMBL" id="TNV75934.1"/>
    </source>
</evidence>
<dbReference type="GO" id="GO:0009253">
    <property type="term" value="P:peptidoglycan catabolic process"/>
    <property type="evidence" value="ECO:0007669"/>
    <property type="project" value="InterPro"/>
</dbReference>
<dbReference type="EMBL" id="RRYP01014522">
    <property type="protein sequence ID" value="TNV75934.1"/>
    <property type="molecule type" value="Genomic_DNA"/>
</dbReference>